<evidence type="ECO:0000313" key="2">
    <source>
        <dbReference type="EMBL" id="TNV76686.1"/>
    </source>
</evidence>
<reference evidence="2" key="1">
    <citation type="submission" date="2019-06" db="EMBL/GenBank/DDBJ databases">
        <authorList>
            <person name="Zheng W."/>
        </authorList>
    </citation>
    <scope>NUCLEOTIDE SEQUENCE</scope>
    <source>
        <strain evidence="2">QDHG01</strain>
    </source>
</reference>
<dbReference type="AlphaFoldDB" id="A0A8J8T057"/>
<proteinExistence type="predicted"/>
<accession>A0A8J8T057</accession>
<feature type="region of interest" description="Disordered" evidence="1">
    <location>
        <begin position="181"/>
        <end position="201"/>
    </location>
</feature>
<organism evidence="2 3">
    <name type="scientific">Halteria grandinella</name>
    <dbReference type="NCBI Taxonomy" id="5974"/>
    <lineage>
        <taxon>Eukaryota</taxon>
        <taxon>Sar</taxon>
        <taxon>Alveolata</taxon>
        <taxon>Ciliophora</taxon>
        <taxon>Intramacronucleata</taxon>
        <taxon>Spirotrichea</taxon>
        <taxon>Stichotrichia</taxon>
        <taxon>Sporadotrichida</taxon>
        <taxon>Halteriidae</taxon>
        <taxon>Halteria</taxon>
    </lineage>
</organism>
<dbReference type="EMBL" id="RRYP01013138">
    <property type="protein sequence ID" value="TNV76686.1"/>
    <property type="molecule type" value="Genomic_DNA"/>
</dbReference>
<dbReference type="Proteomes" id="UP000785679">
    <property type="component" value="Unassembled WGS sequence"/>
</dbReference>
<name>A0A8J8T057_HALGN</name>
<sequence>MALGRAESPKAGGPLALDLLTLPEDKPEEILDVLRLHPLSSGKTPKAQPNHGGLNQLEELIDLGRRKDQFLLLLGEASKVGGLKHSERQASVMEDPRVNILGELKLPEHQLEGDLFVVPAGEVICKSCHQALLLIFVELEGPWHAALEAILPIHLDLGLQNARSLVECVHHESLPVGGGPSPWLGPLSAPSGAGTSASGTLEPELQVEEGAILGESERRRRGERDGPSKALVHLLIELEVQDFLDSVTELDAQISCHVIVNFLTECD</sequence>
<comment type="caution">
    <text evidence="2">The sequence shown here is derived from an EMBL/GenBank/DDBJ whole genome shotgun (WGS) entry which is preliminary data.</text>
</comment>
<evidence type="ECO:0000313" key="3">
    <source>
        <dbReference type="Proteomes" id="UP000785679"/>
    </source>
</evidence>
<protein>
    <submittedName>
        <fullName evidence="2">Uncharacterized protein</fullName>
    </submittedName>
</protein>
<gene>
    <name evidence="2" type="ORF">FGO68_gene6434</name>
</gene>
<keyword evidence="3" id="KW-1185">Reference proteome</keyword>
<evidence type="ECO:0000256" key="1">
    <source>
        <dbReference type="SAM" id="MobiDB-lite"/>
    </source>
</evidence>